<evidence type="ECO:0000313" key="2">
    <source>
        <dbReference type="Proteomes" id="UP000243494"/>
    </source>
</evidence>
<dbReference type="RefSeq" id="WP_095405369.1">
    <property type="nucleotide sequence ID" value="NZ_NOJZ02000024.1"/>
</dbReference>
<comment type="caution">
    <text evidence="1">The sequence shown here is derived from an EMBL/GenBank/DDBJ whole genome shotgun (WGS) entry which is preliminary data.</text>
</comment>
<dbReference type="OrthoDB" id="2660227at2"/>
<keyword evidence="2" id="KW-1185">Reference proteome</keyword>
<evidence type="ECO:0000313" key="1">
    <source>
        <dbReference type="EMBL" id="RDY22861.1"/>
    </source>
</evidence>
<proteinExistence type="predicted"/>
<dbReference type="Proteomes" id="UP000243494">
    <property type="component" value="Unassembled WGS sequence"/>
</dbReference>
<dbReference type="AlphaFoldDB" id="A0A371IQV8"/>
<name>A0A371IQV8_9FIRM</name>
<accession>A0A371IQV8</accession>
<reference evidence="1 2" key="1">
    <citation type="journal article" date="2017" name="Genome Announc.">
        <title>Draft Genome Sequence of Romboutsia maritimum sp. nov. Strain CCRI-22766(T), Isolated from Coastal Estuarine Mud.</title>
        <authorList>
            <person name="Maheux A.F."/>
            <person name="Boudreau D.K."/>
            <person name="Berube E."/>
            <person name="Boissinot M."/>
            <person name="Raymond F."/>
            <person name="Brodeur S."/>
            <person name="Corbeil J."/>
            <person name="Brightwell G."/>
            <person name="Broda D."/>
            <person name="Omar R.F."/>
            <person name="Bergeron M.G."/>
        </authorList>
    </citation>
    <scope>NUCLEOTIDE SEQUENCE [LARGE SCALE GENOMIC DNA]</scope>
    <source>
        <strain evidence="1 2">CCRI-22766</strain>
    </source>
</reference>
<protein>
    <submittedName>
        <fullName evidence="1">Uncharacterized protein</fullName>
    </submittedName>
</protein>
<sequence>MKEIYRTYEDTQVVQLATNVECPYCGREWQEYDKDECGRTYTLICGEEDDGCGEQFKMYFDAN</sequence>
<dbReference type="EMBL" id="NOJZ02000024">
    <property type="protein sequence ID" value="RDY22861.1"/>
    <property type="molecule type" value="Genomic_DNA"/>
</dbReference>
<gene>
    <name evidence="1" type="ORF">CHF27_011105</name>
</gene>
<organism evidence="1 2">
    <name type="scientific">Romboutsia maritimum</name>
    <dbReference type="NCBI Taxonomy" id="2020948"/>
    <lineage>
        <taxon>Bacteria</taxon>
        <taxon>Bacillati</taxon>
        <taxon>Bacillota</taxon>
        <taxon>Clostridia</taxon>
        <taxon>Peptostreptococcales</taxon>
        <taxon>Peptostreptococcaceae</taxon>
        <taxon>Romboutsia</taxon>
    </lineage>
</organism>